<accession>A0A2S0VXW5</accession>
<feature type="repeat" description="TPR" evidence="1">
    <location>
        <begin position="158"/>
        <end position="191"/>
    </location>
</feature>
<dbReference type="PANTHER" id="PTHR12558:SF13">
    <property type="entry name" value="CELL DIVISION CYCLE PROTEIN 27 HOMOLOG"/>
    <property type="match status" value="1"/>
</dbReference>
<evidence type="ECO:0000313" key="4">
    <source>
        <dbReference type="Proteomes" id="UP000244441"/>
    </source>
</evidence>
<evidence type="ECO:0000313" key="3">
    <source>
        <dbReference type="EMBL" id="AWB69054.1"/>
    </source>
</evidence>
<dbReference type="Pfam" id="PF13424">
    <property type="entry name" value="TPR_12"/>
    <property type="match status" value="1"/>
</dbReference>
<dbReference type="InterPro" id="IPR019734">
    <property type="entry name" value="TPR_rpt"/>
</dbReference>
<gene>
    <name evidence="3" type="ORF">C2869_16415</name>
</gene>
<dbReference type="SUPFAM" id="SSF81901">
    <property type="entry name" value="HCP-like"/>
    <property type="match status" value="1"/>
</dbReference>
<evidence type="ECO:0000256" key="1">
    <source>
        <dbReference type="PROSITE-ProRule" id="PRU00339"/>
    </source>
</evidence>
<dbReference type="Proteomes" id="UP000244441">
    <property type="component" value="Chromosome"/>
</dbReference>
<dbReference type="OrthoDB" id="5574348at2"/>
<dbReference type="EMBL" id="CP026604">
    <property type="protein sequence ID" value="AWB69054.1"/>
    <property type="molecule type" value="Genomic_DNA"/>
</dbReference>
<evidence type="ECO:0000256" key="2">
    <source>
        <dbReference type="SAM" id="SignalP"/>
    </source>
</evidence>
<keyword evidence="4" id="KW-1185">Reference proteome</keyword>
<feature type="repeat" description="TPR" evidence="1">
    <location>
        <begin position="370"/>
        <end position="403"/>
    </location>
</feature>
<sequence length="430" mass="48696">MRKILVGLVAVLPLLVNTSFTQSVAAEAVKEAKKSKRVPALRAKVYSQLARAQKLADEGKPTEAIEALDNVSRKKASMNSYEIAMMNNFYAFIYYNQENFKKAIDHFKHVVAEEAIPDSLRLSTLYSLAQLAMMEEDYDLAIDYLNQWMANAGDKVNAKSYVLLSQAYYQKKDYQNALKPLEKAIAMFKAEGMNVEESWLVLQRAIYFELKQPEKVVEVLVEMVKLFDKPEYWIQLSNMYGELEEEAKQMAIMEVAYQRGFVTKRSDILTLAQLYVFNEVPYKGAELLQKAMQAGTVEENAKNLKFVAQSLVMAREEKKAIPVLAKAASMSDDGNLDVELAQTLMNLQRYKEAIPAVEKGLAKGGLSREGIAYVVLGMSHFNLKNYSESLIAFEQANKYNESKSMAKQWVGYVRRESENQMALARAGFSQ</sequence>
<feature type="signal peptide" evidence="2">
    <location>
        <begin position="1"/>
        <end position="25"/>
    </location>
</feature>
<keyword evidence="2" id="KW-0732">Signal</keyword>
<protein>
    <recommendedName>
        <fullName evidence="5">Tetratricopeptide repeat protein</fullName>
    </recommendedName>
</protein>
<dbReference type="SUPFAM" id="SSF48452">
    <property type="entry name" value="TPR-like"/>
    <property type="match status" value="1"/>
</dbReference>
<feature type="chain" id="PRO_5015510502" description="Tetratricopeptide repeat protein" evidence="2">
    <location>
        <begin position="26"/>
        <end position="430"/>
    </location>
</feature>
<name>A0A2S0VXW5_9ALTE</name>
<dbReference type="KEGG" id="cate:C2869_16415"/>
<evidence type="ECO:0008006" key="5">
    <source>
        <dbReference type="Google" id="ProtNLM"/>
    </source>
</evidence>
<reference evidence="3 4" key="1">
    <citation type="submission" date="2018-01" db="EMBL/GenBank/DDBJ databases">
        <title>Genome sequence of a Cantenovulum-like bacteria.</title>
        <authorList>
            <person name="Tan W.R."/>
            <person name="Lau N.-S."/>
            <person name="Go F."/>
            <person name="Amirul A.-A.A."/>
        </authorList>
    </citation>
    <scope>NUCLEOTIDE SEQUENCE [LARGE SCALE GENOMIC DNA]</scope>
    <source>
        <strain evidence="3 4">CCB-QB4</strain>
    </source>
</reference>
<proteinExistence type="predicted"/>
<dbReference type="RefSeq" id="WP_108605093.1">
    <property type="nucleotide sequence ID" value="NZ_CP026604.1"/>
</dbReference>
<dbReference type="SMART" id="SM00028">
    <property type="entry name" value="TPR"/>
    <property type="match status" value="5"/>
</dbReference>
<dbReference type="Pfam" id="PF13432">
    <property type="entry name" value="TPR_16"/>
    <property type="match status" value="2"/>
</dbReference>
<organism evidence="3 4">
    <name type="scientific">Saccharobesus litoralis</name>
    <dbReference type="NCBI Taxonomy" id="2172099"/>
    <lineage>
        <taxon>Bacteria</taxon>
        <taxon>Pseudomonadati</taxon>
        <taxon>Pseudomonadota</taxon>
        <taxon>Gammaproteobacteria</taxon>
        <taxon>Alteromonadales</taxon>
        <taxon>Alteromonadaceae</taxon>
        <taxon>Saccharobesus</taxon>
    </lineage>
</organism>
<dbReference type="Gene3D" id="1.25.40.10">
    <property type="entry name" value="Tetratricopeptide repeat domain"/>
    <property type="match status" value="3"/>
</dbReference>
<keyword evidence="1" id="KW-0802">TPR repeat</keyword>
<dbReference type="PROSITE" id="PS50005">
    <property type="entry name" value="TPR"/>
    <property type="match status" value="2"/>
</dbReference>
<dbReference type="PANTHER" id="PTHR12558">
    <property type="entry name" value="CELL DIVISION CYCLE 16,23,27"/>
    <property type="match status" value="1"/>
</dbReference>
<dbReference type="AlphaFoldDB" id="A0A2S0VXW5"/>
<dbReference type="InterPro" id="IPR011990">
    <property type="entry name" value="TPR-like_helical_dom_sf"/>
</dbReference>